<feature type="compositionally biased region" description="Gly residues" evidence="5">
    <location>
        <begin position="110"/>
        <end position="148"/>
    </location>
</feature>
<accession>A0A7W9G8K9</accession>
<feature type="DNA-binding region" description="H-T-H motif" evidence="4">
    <location>
        <begin position="32"/>
        <end position="51"/>
    </location>
</feature>
<gene>
    <name evidence="7" type="ORF">HD596_005980</name>
</gene>
<dbReference type="InterPro" id="IPR036271">
    <property type="entry name" value="Tet_transcr_reg_TetR-rel_C_sf"/>
</dbReference>
<dbReference type="PANTHER" id="PTHR30055">
    <property type="entry name" value="HTH-TYPE TRANSCRIPTIONAL REGULATOR RUTR"/>
    <property type="match status" value="1"/>
</dbReference>
<dbReference type="InterPro" id="IPR001647">
    <property type="entry name" value="HTH_TetR"/>
</dbReference>
<proteinExistence type="predicted"/>
<dbReference type="InterPro" id="IPR009057">
    <property type="entry name" value="Homeodomain-like_sf"/>
</dbReference>
<reference evidence="7 8" key="1">
    <citation type="submission" date="2020-08" db="EMBL/GenBank/DDBJ databases">
        <title>Sequencing the genomes of 1000 actinobacteria strains.</title>
        <authorList>
            <person name="Klenk H.-P."/>
        </authorList>
    </citation>
    <scope>NUCLEOTIDE SEQUENCE [LARGE SCALE GENOMIC DNA]</scope>
    <source>
        <strain evidence="7 8">DSM 45507</strain>
    </source>
</reference>
<evidence type="ECO:0000256" key="1">
    <source>
        <dbReference type="ARBA" id="ARBA00023015"/>
    </source>
</evidence>
<dbReference type="GO" id="GO:0000976">
    <property type="term" value="F:transcription cis-regulatory region binding"/>
    <property type="evidence" value="ECO:0007669"/>
    <property type="project" value="TreeGrafter"/>
</dbReference>
<dbReference type="SUPFAM" id="SSF48498">
    <property type="entry name" value="Tetracyclin repressor-like, C-terminal domain"/>
    <property type="match status" value="1"/>
</dbReference>
<comment type="caution">
    <text evidence="7">The sequence shown here is derived from an EMBL/GenBank/DDBJ whole genome shotgun (WGS) entry which is preliminary data.</text>
</comment>
<dbReference type="SUPFAM" id="SSF46689">
    <property type="entry name" value="Homeodomain-like"/>
    <property type="match status" value="1"/>
</dbReference>
<dbReference type="Pfam" id="PF00440">
    <property type="entry name" value="TetR_N"/>
    <property type="match status" value="1"/>
</dbReference>
<dbReference type="AlphaFoldDB" id="A0A7W9G8K9"/>
<organism evidence="7 8">
    <name type="scientific">Nonomuraea jabiensis</name>
    <dbReference type="NCBI Taxonomy" id="882448"/>
    <lineage>
        <taxon>Bacteria</taxon>
        <taxon>Bacillati</taxon>
        <taxon>Actinomycetota</taxon>
        <taxon>Actinomycetes</taxon>
        <taxon>Streptosporangiales</taxon>
        <taxon>Streptosporangiaceae</taxon>
        <taxon>Nonomuraea</taxon>
    </lineage>
</organism>
<dbReference type="Gene3D" id="1.10.357.10">
    <property type="entry name" value="Tetracycline Repressor, domain 2"/>
    <property type="match status" value="2"/>
</dbReference>
<dbReference type="PRINTS" id="PR00455">
    <property type="entry name" value="HTHTETR"/>
</dbReference>
<dbReference type="PANTHER" id="PTHR30055:SF220">
    <property type="entry name" value="TETR-FAMILY REGULATORY PROTEIN"/>
    <property type="match status" value="1"/>
</dbReference>
<keyword evidence="8" id="KW-1185">Reference proteome</keyword>
<dbReference type="EMBL" id="JACHMB010000001">
    <property type="protein sequence ID" value="MBB5779224.1"/>
    <property type="molecule type" value="Genomic_DNA"/>
</dbReference>
<keyword evidence="3" id="KW-0804">Transcription</keyword>
<keyword evidence="2 4" id="KW-0238">DNA-binding</keyword>
<dbReference type="RefSeq" id="WP_221519581.1">
    <property type="nucleotide sequence ID" value="NZ_JACHMB010000001.1"/>
</dbReference>
<evidence type="ECO:0000256" key="4">
    <source>
        <dbReference type="PROSITE-ProRule" id="PRU00335"/>
    </source>
</evidence>
<evidence type="ECO:0000259" key="6">
    <source>
        <dbReference type="PROSITE" id="PS50977"/>
    </source>
</evidence>
<dbReference type="Proteomes" id="UP000579153">
    <property type="component" value="Unassembled WGS sequence"/>
</dbReference>
<dbReference type="InterPro" id="IPR050109">
    <property type="entry name" value="HTH-type_TetR-like_transc_reg"/>
</dbReference>
<feature type="region of interest" description="Disordered" evidence="5">
    <location>
        <begin position="272"/>
        <end position="312"/>
    </location>
</feature>
<evidence type="ECO:0000256" key="3">
    <source>
        <dbReference type="ARBA" id="ARBA00023163"/>
    </source>
</evidence>
<evidence type="ECO:0000313" key="7">
    <source>
        <dbReference type="EMBL" id="MBB5779224.1"/>
    </source>
</evidence>
<evidence type="ECO:0000313" key="8">
    <source>
        <dbReference type="Proteomes" id="UP000579153"/>
    </source>
</evidence>
<protein>
    <submittedName>
        <fullName evidence="7">AcrR family transcriptional regulator</fullName>
    </submittedName>
</protein>
<sequence>MAKGRYHHGDLRAALLDAAEELVRERGADGWSLREASARVGVSPSAAYHHFASRDALVRALSERILSRLGNRLAHACERAADETTAPNARERTAEEAADPDACQRAAGPSGAGPRGAGSSGAGSSGAGSSGAGPRGAGSGGVGSGGVGSRAPGGGAFDLQRRLIALGRDYLHWAVEDPAVARLVFGAGATGPDSRVSPHPHDVLTAELDRLADLGALPAASRPGAEFVVWAPIHGLAVLLIDGLIRVDDAHAFDRQAERVIRATLNGLCQEPAPSEDWPAVHTTHTDRRRSHLGQEGEQVGPGAGDLLRQAE</sequence>
<keyword evidence="1" id="KW-0805">Transcription regulation</keyword>
<evidence type="ECO:0000256" key="2">
    <source>
        <dbReference type="ARBA" id="ARBA00023125"/>
    </source>
</evidence>
<feature type="domain" description="HTH tetR-type" evidence="6">
    <location>
        <begin position="9"/>
        <end position="69"/>
    </location>
</feature>
<evidence type="ECO:0000256" key="5">
    <source>
        <dbReference type="SAM" id="MobiDB-lite"/>
    </source>
</evidence>
<dbReference type="PROSITE" id="PS50977">
    <property type="entry name" value="HTH_TETR_2"/>
    <property type="match status" value="1"/>
</dbReference>
<dbReference type="GO" id="GO:0003700">
    <property type="term" value="F:DNA-binding transcription factor activity"/>
    <property type="evidence" value="ECO:0007669"/>
    <property type="project" value="TreeGrafter"/>
</dbReference>
<name>A0A7W9G8K9_9ACTN</name>
<dbReference type="InterPro" id="IPR025996">
    <property type="entry name" value="MT1864/Rv1816-like_C"/>
</dbReference>
<dbReference type="Pfam" id="PF13305">
    <property type="entry name" value="TetR_C_33"/>
    <property type="match status" value="1"/>
</dbReference>
<feature type="region of interest" description="Disordered" evidence="5">
    <location>
        <begin position="80"/>
        <end position="148"/>
    </location>
</feature>